<name>A0ACD4UHS9_9CAUD</name>
<gene>
    <name evidence="1" type="primary">57</name>
    <name evidence="1" type="ORF">SEA_NICOLE72_57</name>
</gene>
<protein>
    <submittedName>
        <fullName evidence="1">Uncharacterized protein</fullName>
    </submittedName>
</protein>
<dbReference type="EMBL" id="OR159674">
    <property type="protein sequence ID" value="WKW87094.1"/>
    <property type="molecule type" value="Genomic_DNA"/>
</dbReference>
<accession>A0ACD4UHS9</accession>
<sequence length="334" mass="37409">MSHELTETDSMFSVREMPWHGLGEVLSEYPTRAAAQKIAHDWEPVAQPLYRRVPQIEADGTLTSAYEEVDGYVAQERSDTGDLIATTSATYTTVTNNDLWDVAEAIQNVPQGDVQYETGGSLQGGRKVWLMLRLAEPLVIPGDPRGASVPFYMLQNNHDGLGSFRGSATQVRAVCANTIRMADIDARTRGTEFVFSHTKNVGERVEEARQALAGWRESVEAYRQIATLMLDAKVDKKGERDFIERFIPAPLSFMTSDRVKANIEEARQQWWDVYRSETNEGITGTAWGLLQAASEYSEHVRRANSRESRFRRAVLDKNHIMTSAKVFAMEAAGV</sequence>
<keyword evidence="2" id="KW-1185">Reference proteome</keyword>
<reference evidence="1" key="1">
    <citation type="submission" date="2023-06" db="EMBL/GenBank/DDBJ databases">
        <authorList>
            <person name="Byrum C.A."/>
            <person name="Fullante V.A."/>
            <person name="Ghosh G."/>
            <person name="Ivey A.L."/>
            <person name="Joby C.P."/>
            <person name="Johnson E."/>
            <person name="Kamil H.A."/>
            <person name="Martinez L."/>
            <person name="Tutelo G.A."/>
            <person name="Wilson D."/>
            <person name="Ziegler A.J."/>
            <person name="Garlena R.A."/>
            <person name="Russell D.A."/>
            <person name="Jacobs-Sera D."/>
            <person name="Hatfull G.F."/>
        </authorList>
    </citation>
    <scope>NUCLEOTIDE SEQUENCE</scope>
</reference>
<proteinExistence type="predicted"/>
<evidence type="ECO:0000313" key="1">
    <source>
        <dbReference type="EMBL" id="WKW87094.1"/>
    </source>
</evidence>
<dbReference type="Proteomes" id="UP001654554">
    <property type="component" value="Segment"/>
</dbReference>
<organism evidence="1 2">
    <name type="scientific">Microbacterium phage Nicole72</name>
    <dbReference type="NCBI Taxonomy" id="3062838"/>
    <lineage>
        <taxon>Viruses</taxon>
        <taxon>Duplodnaviria</taxon>
        <taxon>Heunggongvirae</taxon>
        <taxon>Uroviricota</taxon>
        <taxon>Caudoviricetes</taxon>
        <taxon>Hodgkinviridae</taxon>
        <taxon>Meganvirus</taxon>
        <taxon>Meganvirus nichole72</taxon>
    </lineage>
</organism>
<evidence type="ECO:0000313" key="2">
    <source>
        <dbReference type="Proteomes" id="UP001654554"/>
    </source>
</evidence>